<dbReference type="AlphaFoldDB" id="W4V4M2"/>
<feature type="domain" description="ATP-dependent RecD2 DNA helicase SH3" evidence="1">
    <location>
        <begin position="158"/>
        <end position="198"/>
    </location>
</feature>
<keyword evidence="2" id="KW-0067">ATP-binding</keyword>
<keyword evidence="3" id="KW-1185">Reference proteome</keyword>
<dbReference type="InterPro" id="IPR027417">
    <property type="entry name" value="P-loop_NTPase"/>
</dbReference>
<sequence length="215" mass="24877">MFMKTEENPIEADVVIIDEMSMVDIILMYHLLKAIACGTRLILVGDVDQLPSVGPGNVLMDIIKSEMIKTVKLSEIFRQAGESMIVVNAHRINRGEFPVLNDREKDFFFVTRNSQIDILKTVVDLCIRRIPDTYGYDPMKQMQVLTPMRKGTAGVANLNIELQKVLNPEDRKKNQKVFRNYVFREGDRVMQIKNNYNLKWEKINDPTRRDGCVQR</sequence>
<gene>
    <name evidence="2" type="ORF">JCM21531_1165</name>
</gene>
<comment type="caution">
    <text evidence="2">The sequence shown here is derived from an EMBL/GenBank/DDBJ whole genome shotgun (WGS) entry which is preliminary data.</text>
</comment>
<dbReference type="Proteomes" id="UP000019109">
    <property type="component" value="Unassembled WGS sequence"/>
</dbReference>
<dbReference type="GO" id="GO:0004386">
    <property type="term" value="F:helicase activity"/>
    <property type="evidence" value="ECO:0007669"/>
    <property type="project" value="UniProtKB-KW"/>
</dbReference>
<proteinExistence type="predicted"/>
<organism evidence="2 3">
    <name type="scientific">Acetivibrio straminisolvens JCM 21531</name>
    <dbReference type="NCBI Taxonomy" id="1294263"/>
    <lineage>
        <taxon>Bacteria</taxon>
        <taxon>Bacillati</taxon>
        <taxon>Bacillota</taxon>
        <taxon>Clostridia</taxon>
        <taxon>Eubacteriales</taxon>
        <taxon>Oscillospiraceae</taxon>
        <taxon>Acetivibrio</taxon>
    </lineage>
</organism>
<keyword evidence="2" id="KW-0378">Hydrolase</keyword>
<dbReference type="Pfam" id="PF18335">
    <property type="entry name" value="SH3_13"/>
    <property type="match status" value="1"/>
</dbReference>
<dbReference type="STRING" id="1294263.JCM21531_1165"/>
<evidence type="ECO:0000313" key="2">
    <source>
        <dbReference type="EMBL" id="GAE87768.1"/>
    </source>
</evidence>
<evidence type="ECO:0000313" key="3">
    <source>
        <dbReference type="Proteomes" id="UP000019109"/>
    </source>
</evidence>
<dbReference type="InterPro" id="IPR041451">
    <property type="entry name" value="RecD2_SH13"/>
</dbReference>
<dbReference type="Gene3D" id="2.30.30.940">
    <property type="match status" value="1"/>
</dbReference>
<dbReference type="EMBL" id="BAVR01000010">
    <property type="protein sequence ID" value="GAE87768.1"/>
    <property type="molecule type" value="Genomic_DNA"/>
</dbReference>
<name>W4V4M2_9FIRM</name>
<accession>W4V4M2</accession>
<keyword evidence="2" id="KW-0347">Helicase</keyword>
<protein>
    <submittedName>
        <fullName evidence="2">RecD-like DNA helicase YrrC</fullName>
    </submittedName>
</protein>
<dbReference type="Gene3D" id="3.40.50.300">
    <property type="entry name" value="P-loop containing nucleotide triphosphate hydrolases"/>
    <property type="match status" value="2"/>
</dbReference>
<dbReference type="CDD" id="cd17933">
    <property type="entry name" value="DEXSc_RecD-like"/>
    <property type="match status" value="1"/>
</dbReference>
<dbReference type="Pfam" id="PF13604">
    <property type="entry name" value="AAA_30"/>
    <property type="match status" value="1"/>
</dbReference>
<dbReference type="SUPFAM" id="SSF52540">
    <property type="entry name" value="P-loop containing nucleoside triphosphate hydrolases"/>
    <property type="match status" value="1"/>
</dbReference>
<keyword evidence="2" id="KW-0547">Nucleotide-binding</keyword>
<evidence type="ECO:0000259" key="1">
    <source>
        <dbReference type="Pfam" id="PF18335"/>
    </source>
</evidence>
<reference evidence="2" key="1">
    <citation type="journal article" date="2014" name="Genome Announc.">
        <title>Draft Genome Sequence of Clostridium straminisolvens Strain JCM 21531T, Isolated from a Cellulose-Degrading Bacterial Community.</title>
        <authorList>
            <person name="Yuki M."/>
            <person name="Oshima K."/>
            <person name="Suda W."/>
            <person name="Sakamoto M."/>
            <person name="Kitamura K."/>
            <person name="Iida T."/>
            <person name="Hattori M."/>
            <person name="Ohkuma M."/>
        </authorList>
    </citation>
    <scope>NUCLEOTIDE SEQUENCE [LARGE SCALE GENOMIC DNA]</scope>
    <source>
        <strain evidence="2">JCM 21531</strain>
    </source>
</reference>